<dbReference type="AlphaFoldDB" id="A0A485APV7"/>
<dbReference type="SUPFAM" id="SSF64518">
    <property type="entry name" value="Phase 1 flagellin"/>
    <property type="match status" value="1"/>
</dbReference>
<proteinExistence type="predicted"/>
<keyword evidence="1" id="KW-0966">Cell projection</keyword>
<evidence type="ECO:0000313" key="1">
    <source>
        <dbReference type="EMBL" id="VFS61198.1"/>
    </source>
</evidence>
<protein>
    <submittedName>
        <fullName evidence="1">Flagellar hook-associated protein FlgL</fullName>
    </submittedName>
</protein>
<keyword evidence="1" id="KW-0969">Cilium</keyword>
<reference evidence="1 2" key="1">
    <citation type="submission" date="2019-03" db="EMBL/GenBank/DDBJ databases">
        <authorList>
            <consortium name="Pathogen Informatics"/>
        </authorList>
    </citation>
    <scope>NUCLEOTIDE SEQUENCE [LARGE SCALE GENOMIC DNA]</scope>
    <source>
        <strain evidence="1 2">NCTC12993</strain>
    </source>
</reference>
<evidence type="ECO:0000313" key="2">
    <source>
        <dbReference type="Proteomes" id="UP000401081"/>
    </source>
</evidence>
<keyword evidence="2" id="KW-1185">Reference proteome</keyword>
<dbReference type="EMBL" id="CAADJD010000015">
    <property type="protein sequence ID" value="VFS61198.1"/>
    <property type="molecule type" value="Genomic_DNA"/>
</dbReference>
<name>A0A485APV7_KLUCR</name>
<accession>A0A485APV7</accession>
<dbReference type="Proteomes" id="UP000401081">
    <property type="component" value="Unassembled WGS sequence"/>
</dbReference>
<gene>
    <name evidence="1" type="ORF">NCTC12993_01814</name>
</gene>
<organism evidence="1 2">
    <name type="scientific">Kluyvera cryocrescens</name>
    <name type="common">Kluyvera citrophila</name>
    <dbReference type="NCBI Taxonomy" id="580"/>
    <lineage>
        <taxon>Bacteria</taxon>
        <taxon>Pseudomonadati</taxon>
        <taxon>Pseudomonadota</taxon>
        <taxon>Gammaproteobacteria</taxon>
        <taxon>Enterobacterales</taxon>
        <taxon>Enterobacteriaceae</taxon>
        <taxon>Kluyvera</taxon>
    </lineage>
</organism>
<keyword evidence="1" id="KW-0282">Flagellum</keyword>
<sequence>MGRQNRLTLISDAHTDVSLSNAQVETDLNAADSATTTINLQLYMTSMQITNKSYSMISQLNLFSML</sequence>